<sequence>MAVLSCSGNSCSVTLGGTGSLVQVLGTTISLDHIRDGQATLRVGRETFPCTDGVTVSTGGLRLHCTKVTTDLVEFTATRA</sequence>
<dbReference type="Proteomes" id="UP000219482">
    <property type="component" value="Unassembled WGS sequence"/>
</dbReference>
<organism evidence="1 2">
    <name type="scientific">Blastococcus haudaquaticus</name>
    <dbReference type="NCBI Taxonomy" id="1938745"/>
    <lineage>
        <taxon>Bacteria</taxon>
        <taxon>Bacillati</taxon>
        <taxon>Actinomycetota</taxon>
        <taxon>Actinomycetes</taxon>
        <taxon>Geodermatophilales</taxon>
        <taxon>Geodermatophilaceae</taxon>
        <taxon>Blastococcus</taxon>
    </lineage>
</organism>
<dbReference type="AlphaFoldDB" id="A0A286H615"/>
<name>A0A286H615_9ACTN</name>
<protein>
    <submittedName>
        <fullName evidence="1">Uncharacterized protein</fullName>
    </submittedName>
</protein>
<evidence type="ECO:0000313" key="1">
    <source>
        <dbReference type="EMBL" id="SOE03245.1"/>
    </source>
</evidence>
<reference evidence="2" key="1">
    <citation type="submission" date="2017-09" db="EMBL/GenBank/DDBJ databases">
        <authorList>
            <person name="Varghese N."/>
            <person name="Submissions S."/>
        </authorList>
    </citation>
    <scope>NUCLEOTIDE SEQUENCE [LARGE SCALE GENOMIC DNA]</scope>
    <source>
        <strain evidence="2">DSM 44270</strain>
    </source>
</reference>
<dbReference type="EMBL" id="OCNK01000006">
    <property type="protein sequence ID" value="SOE03245.1"/>
    <property type="molecule type" value="Genomic_DNA"/>
</dbReference>
<evidence type="ECO:0000313" key="2">
    <source>
        <dbReference type="Proteomes" id="UP000219482"/>
    </source>
</evidence>
<keyword evidence="2" id="KW-1185">Reference proteome</keyword>
<gene>
    <name evidence="1" type="ORF">SAMN06272739_4057</name>
</gene>
<accession>A0A286H615</accession>
<proteinExistence type="predicted"/>